<dbReference type="Proteomes" id="UP000030710">
    <property type="component" value="Unassembled WGS sequence"/>
</dbReference>
<dbReference type="AlphaFoldDB" id="U1NBT7"/>
<feature type="transmembrane region" description="Helical" evidence="1">
    <location>
        <begin position="15"/>
        <end position="34"/>
    </location>
</feature>
<feature type="domain" description="DUF3592" evidence="2">
    <location>
        <begin position="49"/>
        <end position="136"/>
    </location>
</feature>
<proteinExistence type="predicted"/>
<evidence type="ECO:0000256" key="1">
    <source>
        <dbReference type="SAM" id="Phobius"/>
    </source>
</evidence>
<reference evidence="3 4" key="1">
    <citation type="journal article" date="2013" name="PLoS ONE">
        <title>Assembly-driven community genomics of a hypersaline microbial ecosystem.</title>
        <authorList>
            <person name="Podell S."/>
            <person name="Ugalde J.A."/>
            <person name="Narasingarao P."/>
            <person name="Banfield J.F."/>
            <person name="Heidelberg K.B."/>
            <person name="Allen E.E."/>
        </authorList>
    </citation>
    <scope>NUCLEOTIDE SEQUENCE [LARGE SCALE GENOMIC DNA]</scope>
    <source>
        <strain evidence="4">J07HQW2</strain>
    </source>
</reference>
<dbReference type="Pfam" id="PF12158">
    <property type="entry name" value="DUF3592"/>
    <property type="match status" value="1"/>
</dbReference>
<dbReference type="EMBL" id="KE356561">
    <property type="protein sequence ID" value="ERG94350.1"/>
    <property type="molecule type" value="Genomic_DNA"/>
</dbReference>
<gene>
    <name evidence="3" type="ORF">J07HQW2_00784</name>
</gene>
<protein>
    <recommendedName>
        <fullName evidence="2">DUF3592 domain-containing protein</fullName>
    </recommendedName>
</protein>
<dbReference type="HOGENOM" id="CLU_115696_0_0_2"/>
<keyword evidence="1" id="KW-0812">Transmembrane</keyword>
<dbReference type="InterPro" id="IPR021994">
    <property type="entry name" value="DUF3592"/>
</dbReference>
<evidence type="ECO:0000259" key="2">
    <source>
        <dbReference type="Pfam" id="PF12158"/>
    </source>
</evidence>
<dbReference type="RefSeq" id="WP_021053843.1">
    <property type="nucleotide sequence ID" value="NZ_KE356561.1"/>
</dbReference>
<accession>U1NBT7</accession>
<name>U1NBT7_9EURY</name>
<keyword evidence="1" id="KW-0472">Membrane</keyword>
<dbReference type="eggNOG" id="arCOG08111">
    <property type="taxonomic scope" value="Archaea"/>
</dbReference>
<evidence type="ECO:0000313" key="4">
    <source>
        <dbReference type="Proteomes" id="UP000030710"/>
    </source>
</evidence>
<keyword evidence="1" id="KW-1133">Transmembrane helix</keyword>
<evidence type="ECO:0000313" key="3">
    <source>
        <dbReference type="EMBL" id="ERG94350.1"/>
    </source>
</evidence>
<sequence>MDDDSGFNIDGPDSLAGAALYIMIGLAIASYGGYDYIQQTEAVRDSVQVDATITELTIETDRRTSSNPDTEYEPTVEFEYTYSGTEYTGTKIYPADFEQKFETRSAAESAVKSYEQGTETTAYIEPDEPNDAFLRNKTSNAPLVAMGIGGVFTLLSAISAVRKI</sequence>
<feature type="transmembrane region" description="Helical" evidence="1">
    <location>
        <begin position="143"/>
        <end position="161"/>
    </location>
</feature>
<organism evidence="3 4">
    <name type="scientific">Haloquadratum walsbyi J07HQW2</name>
    <dbReference type="NCBI Taxonomy" id="1238425"/>
    <lineage>
        <taxon>Archaea</taxon>
        <taxon>Methanobacteriati</taxon>
        <taxon>Methanobacteriota</taxon>
        <taxon>Stenosarchaea group</taxon>
        <taxon>Halobacteria</taxon>
        <taxon>Halobacteriales</taxon>
        <taxon>Haloferacaceae</taxon>
        <taxon>Haloquadratum</taxon>
    </lineage>
</organism>